<evidence type="ECO:0000313" key="11">
    <source>
        <dbReference type="Ensembl" id="ENSSSCP00000062625.1"/>
    </source>
</evidence>
<accession>A0A4X1VD77</accession>
<accession>A0A5G2QFT1</accession>
<proteinExistence type="inferred from homology"/>
<feature type="compositionally biased region" description="Polar residues" evidence="10">
    <location>
        <begin position="178"/>
        <end position="195"/>
    </location>
</feature>
<evidence type="ECO:0000256" key="10">
    <source>
        <dbReference type="SAM" id="MobiDB-lite"/>
    </source>
</evidence>
<dbReference type="GO" id="GO:0051301">
    <property type="term" value="P:cell division"/>
    <property type="evidence" value="ECO:0007669"/>
    <property type="project" value="UniProtKB-KW"/>
</dbReference>
<dbReference type="GO" id="GO:0007059">
    <property type="term" value="P:chromosome segregation"/>
    <property type="evidence" value="ECO:0007669"/>
    <property type="project" value="UniProtKB-KW"/>
</dbReference>
<evidence type="ECO:0000256" key="1">
    <source>
        <dbReference type="ARBA" id="ARBA00004584"/>
    </source>
</evidence>
<evidence type="ECO:0000256" key="4">
    <source>
        <dbReference type="ARBA" id="ARBA00022618"/>
    </source>
</evidence>
<reference evidence="11" key="2">
    <citation type="journal article" date="2020" name="Gigascience">
        <title>An improved pig reference genome sequence to enable pig genetics and genomics research.</title>
        <authorList>
            <person name="Warr A."/>
            <person name="Affara N."/>
            <person name="Aken B."/>
            <person name="Beiki H."/>
            <person name="Bickhart D.M."/>
            <person name="Billis K."/>
            <person name="Chow W."/>
            <person name="Eory L."/>
            <person name="Finlayson H.A."/>
            <person name="Flicek P."/>
            <person name="Giron C.G."/>
            <person name="Griffin D.K."/>
            <person name="Hall R."/>
            <person name="Hannum G."/>
            <person name="Hourlier T."/>
            <person name="Howe K."/>
            <person name="Hume D.A."/>
            <person name="Izuogu O."/>
            <person name="Kim K."/>
            <person name="Koren S."/>
            <person name="Liu H."/>
            <person name="Manchanda N."/>
            <person name="Martin F.J."/>
            <person name="Nonneman D.J."/>
            <person name="O'Connor R.E."/>
            <person name="Phillippy A.M."/>
            <person name="Rohrer G.A."/>
            <person name="Rosen B.D."/>
            <person name="Rund L.A."/>
            <person name="Sargent C.A."/>
            <person name="Schook L.B."/>
            <person name="Schroeder S.G."/>
            <person name="Schwartz A.S."/>
            <person name="Skinner B.M."/>
            <person name="Talbot R."/>
            <person name="Tseng E."/>
            <person name="Tuggle C.K."/>
            <person name="Watson M."/>
            <person name="Smith T.P.L."/>
            <person name="Archibald A.L."/>
        </authorList>
    </citation>
    <scope>NUCLEOTIDE SEQUENCE [LARGE SCALE GENOMIC DNA]</scope>
    <source>
        <strain evidence="11">Duroc</strain>
    </source>
</reference>
<evidence type="ECO:0000256" key="5">
    <source>
        <dbReference type="ARBA" id="ARBA00022829"/>
    </source>
</evidence>
<keyword evidence="3" id="KW-0158">Chromosome</keyword>
<name>A0A4X1VD77_PIG</name>
<evidence type="ECO:0000256" key="6">
    <source>
        <dbReference type="ARBA" id="ARBA00023054"/>
    </source>
</evidence>
<dbReference type="Proteomes" id="UP000008227">
    <property type="component" value="Chromosome 15"/>
</dbReference>
<comment type="subcellular location">
    <subcellularLocation>
        <location evidence="1">Chromosome</location>
        <location evidence="1">Centromere</location>
    </subcellularLocation>
</comment>
<evidence type="ECO:0000256" key="3">
    <source>
        <dbReference type="ARBA" id="ARBA00022454"/>
    </source>
</evidence>
<evidence type="ECO:0000313" key="12">
    <source>
        <dbReference type="Proteomes" id="UP000008227"/>
    </source>
</evidence>
<protein>
    <submittedName>
        <fullName evidence="11">Shugoshin 2</fullName>
    </submittedName>
</protein>
<dbReference type="GO" id="GO:0000775">
    <property type="term" value="C:chromosome, centromeric region"/>
    <property type="evidence" value="ECO:0007669"/>
    <property type="project" value="UniProtKB-SubCell"/>
</dbReference>
<keyword evidence="5" id="KW-0159">Chromosome partition</keyword>
<feature type="coiled-coil region" evidence="9">
    <location>
        <begin position="86"/>
        <end position="113"/>
    </location>
</feature>
<dbReference type="ExpressionAtlas" id="A0A4X1VD77">
    <property type="expression patterns" value="baseline and differential"/>
</dbReference>
<feature type="region of interest" description="Disordered" evidence="10">
    <location>
        <begin position="162"/>
        <end position="195"/>
    </location>
</feature>
<keyword evidence="7" id="KW-0131">Cell cycle</keyword>
<evidence type="ECO:0000256" key="2">
    <source>
        <dbReference type="ARBA" id="ARBA00010845"/>
    </source>
</evidence>
<dbReference type="AlphaFoldDB" id="A0A4X1VD77"/>
<evidence type="ECO:0000256" key="8">
    <source>
        <dbReference type="ARBA" id="ARBA00023328"/>
    </source>
</evidence>
<evidence type="ECO:0000256" key="7">
    <source>
        <dbReference type="ARBA" id="ARBA00023306"/>
    </source>
</evidence>
<comment type="similarity">
    <text evidence="2">Belongs to the shugoshin family.</text>
</comment>
<dbReference type="PANTHER" id="PTHR21577">
    <property type="entry name" value="SHUGOSHIN"/>
    <property type="match status" value="1"/>
</dbReference>
<evidence type="ECO:0000256" key="9">
    <source>
        <dbReference type="SAM" id="Coils"/>
    </source>
</evidence>
<gene>
    <name evidence="11" type="primary">SGO2</name>
</gene>
<keyword evidence="6 9" id="KW-0175">Coiled coil</keyword>
<organism evidence="11 12">
    <name type="scientific">Sus scrofa</name>
    <name type="common">Pig</name>
    <dbReference type="NCBI Taxonomy" id="9823"/>
    <lineage>
        <taxon>Eukaryota</taxon>
        <taxon>Metazoa</taxon>
        <taxon>Chordata</taxon>
        <taxon>Craniata</taxon>
        <taxon>Vertebrata</taxon>
        <taxon>Euteleostomi</taxon>
        <taxon>Mammalia</taxon>
        <taxon>Eutheria</taxon>
        <taxon>Laurasiatheria</taxon>
        <taxon>Artiodactyla</taxon>
        <taxon>Suina</taxon>
        <taxon>Suidae</taxon>
        <taxon>Sus</taxon>
    </lineage>
</organism>
<dbReference type="InterPro" id="IPR038889">
    <property type="entry name" value="Shugoshin1/2"/>
</dbReference>
<reference evidence="12" key="1">
    <citation type="submission" date="2009-11" db="EMBL/GenBank/DDBJ databases">
        <authorList>
            <consortium name="Porcine genome sequencing project"/>
        </authorList>
    </citation>
    <scope>NUCLEOTIDE SEQUENCE [LARGE SCALE GENOMIC DNA]</scope>
    <source>
        <strain evidence="12">Duroc</strain>
    </source>
</reference>
<keyword evidence="8" id="KW-0137">Centromere</keyword>
<sequence length="249" mass="28646">MEYPVMETSSLFTSGIKKPVKEKRISKTAKLNVSLASKIKTKIINNSSIFKISLKHNNRALAQALSREKENSRRITTEKTLLQKEVEKLNFENTFLRLKLNNLNKKLIEIEALMNNNLITAIEMSTLSEFHQSPFLLPSSKKKRVSKQCKLMRLPFARVPLTSNDDDDDDDDNKEKTQCNNKTISKTSPDTPSLVSTRRLSTQHNLESLFHKEKDQNVYGLNVSEHISSVVDTLPKGEIFFLIHFEYQY</sequence>
<dbReference type="PANTHER" id="PTHR21577:SF3">
    <property type="entry name" value="SHUGOSHIN 1-RELATED"/>
    <property type="match status" value="1"/>
</dbReference>
<dbReference type="Ensembl" id="ENSSSCT00000086804.1">
    <property type="protein sequence ID" value="ENSSSCP00000062625.1"/>
    <property type="gene ID" value="ENSSSCG00000016092.5"/>
</dbReference>
<reference evidence="11" key="3">
    <citation type="submission" date="2025-08" db="UniProtKB">
        <authorList>
            <consortium name="Ensembl"/>
        </authorList>
    </citation>
    <scope>IDENTIFICATION</scope>
</reference>
<reference evidence="11" key="4">
    <citation type="submission" date="2025-09" db="UniProtKB">
        <authorList>
            <consortium name="Ensembl"/>
        </authorList>
    </citation>
    <scope>IDENTIFICATION</scope>
</reference>
<keyword evidence="4" id="KW-0132">Cell division</keyword>
<keyword evidence="12" id="KW-1185">Reference proteome</keyword>
<dbReference type="GeneTree" id="ENSGT00940000154107"/>